<proteinExistence type="predicted"/>
<name>A0A8H7UKV3_MORIS</name>
<dbReference type="OrthoDB" id="2309471at2759"/>
<dbReference type="Proteomes" id="UP000654370">
    <property type="component" value="Unassembled WGS sequence"/>
</dbReference>
<reference evidence="1" key="1">
    <citation type="submission" date="2020-12" db="EMBL/GenBank/DDBJ databases">
        <title>Metabolic potential, ecology and presence of endohyphal bacteria is reflected in genomic diversity of Mucoromycotina.</title>
        <authorList>
            <person name="Muszewska A."/>
            <person name="Okrasinska A."/>
            <person name="Steczkiewicz K."/>
            <person name="Drgas O."/>
            <person name="Orlowska M."/>
            <person name="Perlinska-Lenart U."/>
            <person name="Aleksandrzak-Piekarczyk T."/>
            <person name="Szatraj K."/>
            <person name="Zielenkiewicz U."/>
            <person name="Pilsyk S."/>
            <person name="Malc E."/>
            <person name="Mieczkowski P."/>
            <person name="Kruszewska J.S."/>
            <person name="Biernat P."/>
            <person name="Pawlowska J."/>
        </authorList>
    </citation>
    <scope>NUCLEOTIDE SEQUENCE</scope>
    <source>
        <strain evidence="1">WA0000067209</strain>
    </source>
</reference>
<dbReference type="EMBL" id="JAEPQZ010000003">
    <property type="protein sequence ID" value="KAG2183518.1"/>
    <property type="molecule type" value="Genomic_DNA"/>
</dbReference>
<dbReference type="AlphaFoldDB" id="A0A8H7UKV3"/>
<protein>
    <submittedName>
        <fullName evidence="1">Uncharacterized protein</fullName>
    </submittedName>
</protein>
<gene>
    <name evidence="1" type="ORF">INT43_006524</name>
</gene>
<keyword evidence="2" id="KW-1185">Reference proteome</keyword>
<sequence length="179" mass="21150">MEIPIPNEFPILQRTQLEGVETRIHSAMQDLGFCFTDWTGADEEITFEPLSFPWSPKLDRPSYHDLPTGDEFLRLLRLHNRLSYYTNRTTSETRFTPACQRVSLEEFFDPFTSNYCDQQYHFIQLQDTLIDIFSSRHVCCYHLTFGSQEIYYIMGYYKPNTKDQQESWLVGLKTCSTPL</sequence>
<comment type="caution">
    <text evidence="1">The sequence shown here is derived from an EMBL/GenBank/DDBJ whole genome shotgun (WGS) entry which is preliminary data.</text>
</comment>
<organism evidence="1 2">
    <name type="scientific">Mortierella isabellina</name>
    <name type="common">Filamentous fungus</name>
    <name type="synonym">Umbelopsis isabellina</name>
    <dbReference type="NCBI Taxonomy" id="91625"/>
    <lineage>
        <taxon>Eukaryota</taxon>
        <taxon>Fungi</taxon>
        <taxon>Fungi incertae sedis</taxon>
        <taxon>Mucoromycota</taxon>
        <taxon>Mucoromycotina</taxon>
        <taxon>Umbelopsidomycetes</taxon>
        <taxon>Umbelopsidales</taxon>
        <taxon>Umbelopsidaceae</taxon>
        <taxon>Umbelopsis</taxon>
    </lineage>
</organism>
<evidence type="ECO:0000313" key="1">
    <source>
        <dbReference type="EMBL" id="KAG2183518.1"/>
    </source>
</evidence>
<accession>A0A8H7UKV3</accession>
<evidence type="ECO:0000313" key="2">
    <source>
        <dbReference type="Proteomes" id="UP000654370"/>
    </source>
</evidence>